<name>A0A1V5MJ62_UNCT6</name>
<evidence type="ECO:0000313" key="2">
    <source>
        <dbReference type="EMBL" id="OPZ92960.1"/>
    </source>
</evidence>
<dbReference type="AlphaFoldDB" id="A0A1V5MJ62"/>
<dbReference type="EMBL" id="MWAK01000054">
    <property type="protein sequence ID" value="OPZ92960.1"/>
    <property type="molecule type" value="Genomic_DNA"/>
</dbReference>
<reference evidence="2" key="1">
    <citation type="submission" date="2017-02" db="EMBL/GenBank/DDBJ databases">
        <title>Delving into the versatile metabolic prowess of the omnipresent phylum Bacteroidetes.</title>
        <authorList>
            <person name="Nobu M.K."/>
            <person name="Mei R."/>
            <person name="Narihiro T."/>
            <person name="Kuroda K."/>
            <person name="Liu W.-T."/>
        </authorList>
    </citation>
    <scope>NUCLEOTIDE SEQUENCE</scope>
    <source>
        <strain evidence="2">ADurb.Bin417</strain>
    </source>
</reference>
<protein>
    <submittedName>
        <fullName evidence="2">Uroporphyrinogen decarboxylase (URO-D)</fullName>
    </submittedName>
</protein>
<dbReference type="Gene3D" id="3.20.20.210">
    <property type="match status" value="1"/>
</dbReference>
<accession>A0A1V5MJ62</accession>
<sequence length="347" mass="39051">MSAENALSNIHLEAAGRWGHTEYSLGYHREYLARLTGLASDDPGFHRAAWDRLALDFLWLTNDGLVDWKKTGRTTDLGHAVYAVDGSDRRPPSVSPFHGEAEVWAFDAGAEYGLPDFDAQIRAYERLLEDSRRAFPNQLIPGGYYKTIISGAIEAFGWEPLLLAAAEPDRMEKVLDTFFRRTRFFMEAWARTSARVIIQHDDFTWTAGPFLSPGFCRRVLIPRYAELWKPLHAAGQKVLFCSDGRYQEFIPDLAAAGADGFIFEPVNDFAWLAANFGEGYCLVGSDVDCRDLAAGHWEKAEAGLRRTFRALERCRGAILAVGNHLPPGLPEAMLNRYFDFLLPRLAR</sequence>
<dbReference type="Pfam" id="PF01208">
    <property type="entry name" value="URO-D"/>
    <property type="match status" value="1"/>
</dbReference>
<feature type="domain" description="Uroporphyrinogen decarboxylase (URO-D)" evidence="1">
    <location>
        <begin position="164"/>
        <end position="339"/>
    </location>
</feature>
<dbReference type="Proteomes" id="UP000485484">
    <property type="component" value="Unassembled WGS sequence"/>
</dbReference>
<dbReference type="SUPFAM" id="SSF51726">
    <property type="entry name" value="UROD/MetE-like"/>
    <property type="match status" value="1"/>
</dbReference>
<evidence type="ECO:0000259" key="1">
    <source>
        <dbReference type="Pfam" id="PF01208"/>
    </source>
</evidence>
<proteinExistence type="predicted"/>
<gene>
    <name evidence="2" type="ORF">BWY73_00549</name>
</gene>
<comment type="caution">
    <text evidence="2">The sequence shown here is derived from an EMBL/GenBank/DDBJ whole genome shotgun (WGS) entry which is preliminary data.</text>
</comment>
<dbReference type="GO" id="GO:0004853">
    <property type="term" value="F:uroporphyrinogen decarboxylase activity"/>
    <property type="evidence" value="ECO:0007669"/>
    <property type="project" value="InterPro"/>
</dbReference>
<dbReference type="InterPro" id="IPR038071">
    <property type="entry name" value="UROD/MetE-like_sf"/>
</dbReference>
<dbReference type="InterPro" id="IPR000257">
    <property type="entry name" value="Uroporphyrinogen_deCOase"/>
</dbReference>
<organism evidence="2">
    <name type="scientific">candidate division TA06 bacterium ADurb.Bin417</name>
    <dbReference type="NCBI Taxonomy" id="1852828"/>
    <lineage>
        <taxon>Bacteria</taxon>
        <taxon>Bacteria division TA06</taxon>
    </lineage>
</organism>
<dbReference type="GO" id="GO:0006779">
    <property type="term" value="P:porphyrin-containing compound biosynthetic process"/>
    <property type="evidence" value="ECO:0007669"/>
    <property type="project" value="InterPro"/>
</dbReference>